<dbReference type="EMBL" id="LR796982">
    <property type="protein sequence ID" value="CAB4179585.1"/>
    <property type="molecule type" value="Genomic_DNA"/>
</dbReference>
<evidence type="ECO:0000313" key="2">
    <source>
        <dbReference type="EMBL" id="CAB4173361.1"/>
    </source>
</evidence>
<name>A0A6J5S5Z4_9CAUD</name>
<dbReference type="EMBL" id="LR797339">
    <property type="protein sequence ID" value="CAB4203940.1"/>
    <property type="molecule type" value="Genomic_DNA"/>
</dbReference>
<evidence type="ECO:0000313" key="1">
    <source>
        <dbReference type="EMBL" id="CAB4166866.1"/>
    </source>
</evidence>
<evidence type="ECO:0000313" key="5">
    <source>
        <dbReference type="EMBL" id="CAB4215952.1"/>
    </source>
</evidence>
<dbReference type="EMBL" id="LR796797">
    <property type="protein sequence ID" value="CAB4166866.1"/>
    <property type="molecule type" value="Genomic_DNA"/>
</dbReference>
<dbReference type="EMBL" id="LR797436">
    <property type="protein sequence ID" value="CAB4215952.1"/>
    <property type="molecule type" value="Genomic_DNA"/>
</dbReference>
<evidence type="ECO:0000313" key="4">
    <source>
        <dbReference type="EMBL" id="CAB4203940.1"/>
    </source>
</evidence>
<protein>
    <submittedName>
        <fullName evidence="4">Uncharacterized protein</fullName>
    </submittedName>
</protein>
<gene>
    <name evidence="3" type="ORF">UFOVP1023_1</name>
    <name evidence="4" type="ORF">UFOVP1383_17</name>
    <name evidence="5" type="ORF">UFOVP1477_31</name>
    <name evidence="1" type="ORF">UFOVP848_24</name>
    <name evidence="2" type="ORF">UFOVP945_41</name>
</gene>
<reference evidence="4" key="1">
    <citation type="submission" date="2020-05" db="EMBL/GenBank/DDBJ databases">
        <authorList>
            <person name="Chiriac C."/>
            <person name="Salcher M."/>
            <person name="Ghai R."/>
            <person name="Kavagutti S V."/>
        </authorList>
    </citation>
    <scope>NUCLEOTIDE SEQUENCE</scope>
</reference>
<dbReference type="EMBL" id="LR796892">
    <property type="protein sequence ID" value="CAB4173361.1"/>
    <property type="molecule type" value="Genomic_DNA"/>
</dbReference>
<organism evidence="4">
    <name type="scientific">uncultured Caudovirales phage</name>
    <dbReference type="NCBI Taxonomy" id="2100421"/>
    <lineage>
        <taxon>Viruses</taxon>
        <taxon>Duplodnaviria</taxon>
        <taxon>Heunggongvirae</taxon>
        <taxon>Uroviricota</taxon>
        <taxon>Caudoviricetes</taxon>
        <taxon>Peduoviridae</taxon>
        <taxon>Maltschvirus</taxon>
        <taxon>Maltschvirus maltsch</taxon>
    </lineage>
</organism>
<proteinExistence type="predicted"/>
<sequence>MVTSHGLVAISPREDGGLFVLCACGVIGGGVRGAVWTFERDGRGNVQTHPSIDMPGCFHTPNPSGFVPELASIEELADLSAERQASS</sequence>
<evidence type="ECO:0000313" key="3">
    <source>
        <dbReference type="EMBL" id="CAB4179585.1"/>
    </source>
</evidence>
<accession>A0A6J5S5Z4</accession>